<protein>
    <recommendedName>
        <fullName evidence="3">Reverse transcriptase RNase H-like domain-containing protein</fullName>
    </recommendedName>
</protein>
<organism evidence="1 2">
    <name type="scientific">Phytophthora fragariae</name>
    <dbReference type="NCBI Taxonomy" id="53985"/>
    <lineage>
        <taxon>Eukaryota</taxon>
        <taxon>Sar</taxon>
        <taxon>Stramenopiles</taxon>
        <taxon>Oomycota</taxon>
        <taxon>Peronosporomycetes</taxon>
        <taxon>Peronosporales</taxon>
        <taxon>Peronosporaceae</taxon>
        <taxon>Phytophthora</taxon>
    </lineage>
</organism>
<accession>A0A6A3J442</accession>
<evidence type="ECO:0000313" key="2">
    <source>
        <dbReference type="Proteomes" id="UP000460718"/>
    </source>
</evidence>
<comment type="caution">
    <text evidence="1">The sequence shown here is derived from an EMBL/GenBank/DDBJ whole genome shotgun (WGS) entry which is preliminary data.</text>
</comment>
<sequence>MEYRYSIEHIEGANNVWADLISRWAGQSKPVAIRSSAKRLTGTKRKRKVKDIILGESTLSPRPLDSEGFVWPTLEQIAEAQRDCRPPPTACKAHDGVWRIGDRIWIPGSAMNYCSAS</sequence>
<reference evidence="1 2" key="1">
    <citation type="submission" date="2018-09" db="EMBL/GenBank/DDBJ databases">
        <title>Genomic investigation of the strawberry pathogen Phytophthora fragariae indicates pathogenicity is determined by transcriptional variation in three key races.</title>
        <authorList>
            <person name="Adams T.M."/>
            <person name="Armitage A.D."/>
            <person name="Sobczyk M.K."/>
            <person name="Bates H.J."/>
            <person name="Dunwell J.M."/>
            <person name="Nellist C.F."/>
            <person name="Harrison R.J."/>
        </authorList>
    </citation>
    <scope>NUCLEOTIDE SEQUENCE [LARGE SCALE GENOMIC DNA]</scope>
    <source>
        <strain evidence="1 2">SCRP245</strain>
    </source>
</reference>
<dbReference type="AlphaFoldDB" id="A0A6A3J442"/>
<gene>
    <name evidence="1" type="ORF">PF011_g18517</name>
</gene>
<proteinExistence type="predicted"/>
<dbReference type="Proteomes" id="UP000460718">
    <property type="component" value="Unassembled WGS sequence"/>
</dbReference>
<evidence type="ECO:0008006" key="3">
    <source>
        <dbReference type="Google" id="ProtNLM"/>
    </source>
</evidence>
<name>A0A6A3J442_9STRA</name>
<dbReference type="EMBL" id="QXFW01001487">
    <property type="protein sequence ID" value="KAE8990046.1"/>
    <property type="molecule type" value="Genomic_DNA"/>
</dbReference>
<evidence type="ECO:0000313" key="1">
    <source>
        <dbReference type="EMBL" id="KAE8990046.1"/>
    </source>
</evidence>